<evidence type="ECO:0000313" key="3">
    <source>
        <dbReference type="EMBL" id="MQY28268.1"/>
    </source>
</evidence>
<proteinExistence type="predicted"/>
<gene>
    <name evidence="3" type="ORF">NRB56_38510</name>
</gene>
<keyword evidence="2" id="KW-0732">Signal</keyword>
<dbReference type="RefSeq" id="WP_153344104.1">
    <property type="nucleotide sequence ID" value="NZ_WEGI01000008.1"/>
</dbReference>
<protein>
    <submittedName>
        <fullName evidence="3">Uncharacterized protein</fullName>
    </submittedName>
</protein>
<dbReference type="AlphaFoldDB" id="A0A7K0DRN5"/>
<dbReference type="EMBL" id="WEGI01000008">
    <property type="protein sequence ID" value="MQY28268.1"/>
    <property type="molecule type" value="Genomic_DNA"/>
</dbReference>
<feature type="chain" id="PRO_5029494218" evidence="2">
    <location>
        <begin position="30"/>
        <end position="96"/>
    </location>
</feature>
<sequence>MSGRQRFRTMVVAVSGGVILALGSGGALADNQFPLGDGQAPPGQQQPQAPQDKRLEKAPEKAEKLGNNALSKTMDLGANLFKCALNIVTPSMKCEL</sequence>
<feature type="region of interest" description="Disordered" evidence="1">
    <location>
        <begin position="31"/>
        <end position="69"/>
    </location>
</feature>
<evidence type="ECO:0000256" key="2">
    <source>
        <dbReference type="SAM" id="SignalP"/>
    </source>
</evidence>
<evidence type="ECO:0000256" key="1">
    <source>
        <dbReference type="SAM" id="MobiDB-lite"/>
    </source>
</evidence>
<reference evidence="3 4" key="1">
    <citation type="submission" date="2019-10" db="EMBL/GenBank/DDBJ databases">
        <title>Nocardia macrotermitis sp. nov. and Nocardia aurantia sp. nov., isolated from the gut of fungus growing-termite Macrotermes natalensis.</title>
        <authorList>
            <person name="Benndorf R."/>
            <person name="Schwitalla J."/>
            <person name="Martin K."/>
            <person name="De Beer W."/>
            <person name="Kaster A.-K."/>
            <person name="Vollmers J."/>
            <person name="Poulsen M."/>
            <person name="Beemelmanns C."/>
        </authorList>
    </citation>
    <scope>NUCLEOTIDE SEQUENCE [LARGE SCALE GENOMIC DNA]</scope>
    <source>
        <strain evidence="3 4">RB56</strain>
    </source>
</reference>
<accession>A0A7K0DRN5</accession>
<keyword evidence="4" id="KW-1185">Reference proteome</keyword>
<feature type="compositionally biased region" description="Basic and acidic residues" evidence="1">
    <location>
        <begin position="51"/>
        <end position="64"/>
    </location>
</feature>
<feature type="signal peptide" evidence="2">
    <location>
        <begin position="1"/>
        <end position="29"/>
    </location>
</feature>
<name>A0A7K0DRN5_9NOCA</name>
<dbReference type="Proteomes" id="UP000431401">
    <property type="component" value="Unassembled WGS sequence"/>
</dbReference>
<organism evidence="3 4">
    <name type="scientific">Nocardia aurantia</name>
    <dbReference type="NCBI Taxonomy" id="2585199"/>
    <lineage>
        <taxon>Bacteria</taxon>
        <taxon>Bacillati</taxon>
        <taxon>Actinomycetota</taxon>
        <taxon>Actinomycetes</taxon>
        <taxon>Mycobacteriales</taxon>
        <taxon>Nocardiaceae</taxon>
        <taxon>Nocardia</taxon>
    </lineage>
</organism>
<dbReference type="OrthoDB" id="4564887at2"/>
<feature type="compositionally biased region" description="Low complexity" evidence="1">
    <location>
        <begin position="38"/>
        <end position="50"/>
    </location>
</feature>
<evidence type="ECO:0000313" key="4">
    <source>
        <dbReference type="Proteomes" id="UP000431401"/>
    </source>
</evidence>
<comment type="caution">
    <text evidence="3">The sequence shown here is derived from an EMBL/GenBank/DDBJ whole genome shotgun (WGS) entry which is preliminary data.</text>
</comment>